<evidence type="ECO:0000313" key="2">
    <source>
        <dbReference type="EMBL" id="MDT8901874.1"/>
    </source>
</evidence>
<accession>A0ABU3NYJ8</accession>
<keyword evidence="3" id="KW-1185">Reference proteome</keyword>
<feature type="domain" description="ORF6C" evidence="1">
    <location>
        <begin position="22"/>
        <end position="125"/>
    </location>
</feature>
<evidence type="ECO:0000259" key="1">
    <source>
        <dbReference type="Pfam" id="PF10552"/>
    </source>
</evidence>
<dbReference type="EMBL" id="JAUOZS010000001">
    <property type="protein sequence ID" value="MDT8901874.1"/>
    <property type="molecule type" value="Genomic_DNA"/>
</dbReference>
<gene>
    <name evidence="2" type="ORF">Q4T40_11505</name>
</gene>
<name>A0ABU3NYJ8_9FIRM</name>
<dbReference type="Pfam" id="PF10552">
    <property type="entry name" value="ORF6C"/>
    <property type="match status" value="1"/>
</dbReference>
<dbReference type="Proteomes" id="UP001254848">
    <property type="component" value="Unassembled WGS sequence"/>
</dbReference>
<protein>
    <submittedName>
        <fullName evidence="2">ORF6C domain-containing protein</fullName>
    </submittedName>
</protein>
<dbReference type="InterPro" id="IPR018878">
    <property type="entry name" value="ORF6C_dom"/>
</dbReference>
<sequence length="130" mass="14860">MSNLAIVGGRRELSPEETLQALQMMLSTVEGFAGKVVKLESKVATLEDKVETKLHIDYNQQRALQKAIGRRVREMLPSEKAYREHSKVYFAALYSALKDVYQVPSYRDIPLMMFDHAMKYVGDWEYLGAA</sequence>
<proteinExistence type="predicted"/>
<organism evidence="2 3">
    <name type="scientific">Anaeroselena agilis</name>
    <dbReference type="NCBI Taxonomy" id="3063788"/>
    <lineage>
        <taxon>Bacteria</taxon>
        <taxon>Bacillati</taxon>
        <taxon>Bacillota</taxon>
        <taxon>Negativicutes</taxon>
        <taxon>Acetonemataceae</taxon>
        <taxon>Anaeroselena</taxon>
    </lineage>
</organism>
<reference evidence="2 3" key="1">
    <citation type="submission" date="2023-07" db="EMBL/GenBank/DDBJ databases">
        <title>The novel representative of Negativicutes class, Anaeroselena agilis gen. nov. sp. nov.</title>
        <authorList>
            <person name="Prokofeva M.I."/>
            <person name="Elcheninov A.G."/>
            <person name="Klyukina A."/>
            <person name="Kublanov I.V."/>
            <person name="Frolov E.N."/>
            <person name="Podosokorskaya O.A."/>
        </authorList>
    </citation>
    <scope>NUCLEOTIDE SEQUENCE [LARGE SCALE GENOMIC DNA]</scope>
    <source>
        <strain evidence="2 3">4137-cl</strain>
    </source>
</reference>
<dbReference type="RefSeq" id="WP_413780371.1">
    <property type="nucleotide sequence ID" value="NZ_JAUOZS010000001.1"/>
</dbReference>
<comment type="caution">
    <text evidence="2">The sequence shown here is derived from an EMBL/GenBank/DDBJ whole genome shotgun (WGS) entry which is preliminary data.</text>
</comment>
<evidence type="ECO:0000313" key="3">
    <source>
        <dbReference type="Proteomes" id="UP001254848"/>
    </source>
</evidence>